<evidence type="ECO:0000256" key="4">
    <source>
        <dbReference type="ARBA" id="ARBA00049872"/>
    </source>
</evidence>
<accession>A0A1G9I944</accession>
<feature type="domain" description="FAD dependent oxidoreductase" evidence="6">
    <location>
        <begin position="2"/>
        <end position="317"/>
    </location>
</feature>
<dbReference type="GO" id="GO:0005737">
    <property type="term" value="C:cytoplasm"/>
    <property type="evidence" value="ECO:0007669"/>
    <property type="project" value="TreeGrafter"/>
</dbReference>
<comment type="catalytic activity">
    <reaction evidence="4">
        <text>glycine + O2 + H2O = glyoxylate + H2O2 + NH4(+)</text>
        <dbReference type="Rhea" id="RHEA:11532"/>
        <dbReference type="ChEBI" id="CHEBI:15377"/>
        <dbReference type="ChEBI" id="CHEBI:15379"/>
        <dbReference type="ChEBI" id="CHEBI:16240"/>
        <dbReference type="ChEBI" id="CHEBI:28938"/>
        <dbReference type="ChEBI" id="CHEBI:36655"/>
        <dbReference type="ChEBI" id="CHEBI:57305"/>
        <dbReference type="EC" id="1.4.3.19"/>
    </reaction>
</comment>
<dbReference type="NCBIfam" id="TIGR02352">
    <property type="entry name" value="thiamin_ThiO"/>
    <property type="match status" value="1"/>
</dbReference>
<evidence type="ECO:0000256" key="1">
    <source>
        <dbReference type="ARBA" id="ARBA00004948"/>
    </source>
</evidence>
<evidence type="ECO:0000313" key="7">
    <source>
        <dbReference type="EMBL" id="SDL21354.1"/>
    </source>
</evidence>
<proteinExistence type="predicted"/>
<dbReference type="PANTHER" id="PTHR13847">
    <property type="entry name" value="SARCOSINE DEHYDROGENASE-RELATED"/>
    <property type="match status" value="1"/>
</dbReference>
<keyword evidence="2" id="KW-0784">Thiamine biosynthesis</keyword>
<dbReference type="Pfam" id="PF01266">
    <property type="entry name" value="DAO"/>
    <property type="match status" value="1"/>
</dbReference>
<comment type="pathway">
    <text evidence="1">Cofactor biosynthesis; thiamine diphosphate biosynthesis.</text>
</comment>
<organism evidence="7 8">
    <name type="scientific">Lentzea albidocapillata subsp. violacea</name>
    <dbReference type="NCBI Taxonomy" id="128104"/>
    <lineage>
        <taxon>Bacteria</taxon>
        <taxon>Bacillati</taxon>
        <taxon>Actinomycetota</taxon>
        <taxon>Actinomycetes</taxon>
        <taxon>Pseudonocardiales</taxon>
        <taxon>Pseudonocardiaceae</taxon>
        <taxon>Lentzea</taxon>
    </lineage>
</organism>
<evidence type="ECO:0000256" key="5">
    <source>
        <dbReference type="ARBA" id="ARBA00050018"/>
    </source>
</evidence>
<dbReference type="GO" id="GO:0043799">
    <property type="term" value="F:glycine oxidase activity"/>
    <property type="evidence" value="ECO:0007669"/>
    <property type="project" value="UniProtKB-EC"/>
</dbReference>
<evidence type="ECO:0000313" key="8">
    <source>
        <dbReference type="Proteomes" id="UP000199682"/>
    </source>
</evidence>
<dbReference type="GO" id="GO:0009228">
    <property type="term" value="P:thiamine biosynthetic process"/>
    <property type="evidence" value="ECO:0007669"/>
    <property type="project" value="UniProtKB-KW"/>
</dbReference>
<dbReference type="EC" id="1.4.3.19" evidence="5"/>
<dbReference type="EMBL" id="FNET01000009">
    <property type="protein sequence ID" value="SDL21354.1"/>
    <property type="molecule type" value="Genomic_DNA"/>
</dbReference>
<dbReference type="Gene3D" id="3.30.9.10">
    <property type="entry name" value="D-Amino Acid Oxidase, subunit A, domain 2"/>
    <property type="match status" value="2"/>
</dbReference>
<sequence>MAVRGGGVIGLSVALFAARAGFSVSLCDLGSPHAGSRVAGGMLAPVSEAWPGEETVTAQGVEALAMWPEFAASLNVGLFNNGTMVVGVSPGDLDDLRRIAGLFNDPSVGLLNNRAIRQLEPTLGPAVRGGMLVAGDLAVDNRELLSALHKACAEEGVTFQSDVDAKVTVIAAGAWSGELHPALKNVIRPVKGEILRLTHRPGALPPPSRTIRGSVHGRSIYLVPRKGGVVVGATQYEAGFDTDVSVAGVRDLLRDAETVLPGIAEYALTEAAVGFRAGSPDNVPIVRWLEPGVIAATGHHRNGLLLAPHTARLVVELIEGGSS</sequence>
<evidence type="ECO:0000256" key="3">
    <source>
        <dbReference type="ARBA" id="ARBA00023002"/>
    </source>
</evidence>
<evidence type="ECO:0000259" key="6">
    <source>
        <dbReference type="Pfam" id="PF01266"/>
    </source>
</evidence>
<dbReference type="InterPro" id="IPR006076">
    <property type="entry name" value="FAD-dep_OxRdtase"/>
</dbReference>
<dbReference type="PANTHER" id="PTHR13847:SF289">
    <property type="entry name" value="GLYCINE OXIDASE"/>
    <property type="match status" value="1"/>
</dbReference>
<gene>
    <name evidence="7" type="ORF">SAMN04488074_109293</name>
</gene>
<dbReference type="UniPathway" id="UPA00060"/>
<dbReference type="AlphaFoldDB" id="A0A1G9I944"/>
<dbReference type="Gene3D" id="3.50.50.60">
    <property type="entry name" value="FAD/NAD(P)-binding domain"/>
    <property type="match status" value="2"/>
</dbReference>
<name>A0A1G9I944_9PSEU</name>
<dbReference type="Proteomes" id="UP000199682">
    <property type="component" value="Unassembled WGS sequence"/>
</dbReference>
<protein>
    <recommendedName>
        <fullName evidence="5">glycine oxidase</fullName>
        <ecNumber evidence="5">1.4.3.19</ecNumber>
    </recommendedName>
</protein>
<dbReference type="InterPro" id="IPR036188">
    <property type="entry name" value="FAD/NAD-bd_sf"/>
</dbReference>
<dbReference type="GO" id="GO:0050660">
    <property type="term" value="F:flavin adenine dinucleotide binding"/>
    <property type="evidence" value="ECO:0007669"/>
    <property type="project" value="InterPro"/>
</dbReference>
<dbReference type="SUPFAM" id="SSF54373">
    <property type="entry name" value="FAD-linked reductases, C-terminal domain"/>
    <property type="match status" value="1"/>
</dbReference>
<reference evidence="8" key="1">
    <citation type="submission" date="2016-10" db="EMBL/GenBank/DDBJ databases">
        <authorList>
            <person name="Varghese N."/>
            <person name="Submissions S."/>
        </authorList>
    </citation>
    <scope>NUCLEOTIDE SEQUENCE [LARGE SCALE GENOMIC DNA]</scope>
    <source>
        <strain evidence="8">DSM 44796</strain>
    </source>
</reference>
<dbReference type="InterPro" id="IPR012727">
    <property type="entry name" value="Gly_oxidase_ThiO"/>
</dbReference>
<dbReference type="GO" id="GO:0009229">
    <property type="term" value="P:thiamine diphosphate biosynthetic process"/>
    <property type="evidence" value="ECO:0007669"/>
    <property type="project" value="UniProtKB-UniPathway"/>
</dbReference>
<dbReference type="SUPFAM" id="SSF51971">
    <property type="entry name" value="Nucleotide-binding domain"/>
    <property type="match status" value="1"/>
</dbReference>
<evidence type="ECO:0000256" key="2">
    <source>
        <dbReference type="ARBA" id="ARBA00022977"/>
    </source>
</evidence>
<keyword evidence="3" id="KW-0560">Oxidoreductase</keyword>